<accession>A0A8S1MQA2</accession>
<sequence length="114" mass="13203">MWKNKLAEKGNRHYGEIDFSQFQVFAEQDKQKKQLDPSSSVYSINIKGNNKNILPTIKSKSPEIIKIHEYNTGQFNIKSKSPKVKAVNVNSKNLSKQFESFMKSKRGQKQQQQL</sequence>
<evidence type="ECO:0000313" key="2">
    <source>
        <dbReference type="Proteomes" id="UP000692954"/>
    </source>
</evidence>
<dbReference type="OrthoDB" id="296842at2759"/>
<reference evidence="1" key="1">
    <citation type="submission" date="2021-01" db="EMBL/GenBank/DDBJ databases">
        <authorList>
            <consortium name="Genoscope - CEA"/>
            <person name="William W."/>
        </authorList>
    </citation>
    <scope>NUCLEOTIDE SEQUENCE</scope>
</reference>
<gene>
    <name evidence="1" type="ORF">PSON_ATCC_30995.1.T0420199</name>
</gene>
<name>A0A8S1MQA2_9CILI</name>
<comment type="caution">
    <text evidence="1">The sequence shown here is derived from an EMBL/GenBank/DDBJ whole genome shotgun (WGS) entry which is preliminary data.</text>
</comment>
<keyword evidence="2" id="KW-1185">Reference proteome</keyword>
<dbReference type="EMBL" id="CAJJDN010000042">
    <property type="protein sequence ID" value="CAD8081749.1"/>
    <property type="molecule type" value="Genomic_DNA"/>
</dbReference>
<dbReference type="AlphaFoldDB" id="A0A8S1MQA2"/>
<organism evidence="1 2">
    <name type="scientific">Paramecium sonneborni</name>
    <dbReference type="NCBI Taxonomy" id="65129"/>
    <lineage>
        <taxon>Eukaryota</taxon>
        <taxon>Sar</taxon>
        <taxon>Alveolata</taxon>
        <taxon>Ciliophora</taxon>
        <taxon>Intramacronucleata</taxon>
        <taxon>Oligohymenophorea</taxon>
        <taxon>Peniculida</taxon>
        <taxon>Parameciidae</taxon>
        <taxon>Paramecium</taxon>
    </lineage>
</organism>
<evidence type="ECO:0000313" key="1">
    <source>
        <dbReference type="EMBL" id="CAD8081749.1"/>
    </source>
</evidence>
<proteinExistence type="predicted"/>
<dbReference type="Proteomes" id="UP000692954">
    <property type="component" value="Unassembled WGS sequence"/>
</dbReference>
<protein>
    <submittedName>
        <fullName evidence="1">Uncharacterized protein</fullName>
    </submittedName>
</protein>